<evidence type="ECO:0000313" key="3">
    <source>
        <dbReference type="Proteomes" id="UP001162156"/>
    </source>
</evidence>
<organism evidence="2 3">
    <name type="scientific">Rhamnusium bicolor</name>
    <dbReference type="NCBI Taxonomy" id="1586634"/>
    <lineage>
        <taxon>Eukaryota</taxon>
        <taxon>Metazoa</taxon>
        <taxon>Ecdysozoa</taxon>
        <taxon>Arthropoda</taxon>
        <taxon>Hexapoda</taxon>
        <taxon>Insecta</taxon>
        <taxon>Pterygota</taxon>
        <taxon>Neoptera</taxon>
        <taxon>Endopterygota</taxon>
        <taxon>Coleoptera</taxon>
        <taxon>Polyphaga</taxon>
        <taxon>Cucujiformia</taxon>
        <taxon>Chrysomeloidea</taxon>
        <taxon>Cerambycidae</taxon>
        <taxon>Lepturinae</taxon>
        <taxon>Rhagiini</taxon>
        <taxon>Rhamnusium</taxon>
    </lineage>
</organism>
<name>A0AAV8WRH6_9CUCU</name>
<dbReference type="EMBL" id="JANEYF010005149">
    <property type="protein sequence ID" value="KAJ8929041.1"/>
    <property type="molecule type" value="Genomic_DNA"/>
</dbReference>
<feature type="compositionally biased region" description="Low complexity" evidence="1">
    <location>
        <begin position="90"/>
        <end position="103"/>
    </location>
</feature>
<proteinExistence type="predicted"/>
<evidence type="ECO:0000313" key="2">
    <source>
        <dbReference type="EMBL" id="KAJ8929041.1"/>
    </source>
</evidence>
<dbReference type="AlphaFoldDB" id="A0AAV8WRH6"/>
<protein>
    <submittedName>
        <fullName evidence="2">Uncharacterized protein</fullName>
    </submittedName>
</protein>
<feature type="region of interest" description="Disordered" evidence="1">
    <location>
        <begin position="60"/>
        <end position="140"/>
    </location>
</feature>
<feature type="compositionally biased region" description="Basic and acidic residues" evidence="1">
    <location>
        <begin position="128"/>
        <end position="140"/>
    </location>
</feature>
<accession>A0AAV8WRH6</accession>
<keyword evidence="3" id="KW-1185">Reference proteome</keyword>
<sequence>MEYLALDDSAQETNLVTSPNNLTMQVDSHDLRDSGISMTENHLNNFNNTCYEDFDLRSHQTEMNINNSPHEDSPKIENPPPIPPKSCLASTSLNSSLDLGSSLERPRRRDNTTSDIVTPPENYSLPKIHKENGTPIEKKF</sequence>
<evidence type="ECO:0000256" key="1">
    <source>
        <dbReference type="SAM" id="MobiDB-lite"/>
    </source>
</evidence>
<reference evidence="2" key="1">
    <citation type="journal article" date="2023" name="Insect Mol. Biol.">
        <title>Genome sequencing provides insights into the evolution of gene families encoding plant cell wall-degrading enzymes in longhorned beetles.</title>
        <authorList>
            <person name="Shin N.R."/>
            <person name="Okamura Y."/>
            <person name="Kirsch R."/>
            <person name="Pauchet Y."/>
        </authorList>
    </citation>
    <scope>NUCLEOTIDE SEQUENCE</scope>
    <source>
        <strain evidence="2">RBIC_L_NR</strain>
    </source>
</reference>
<gene>
    <name evidence="2" type="ORF">NQ314_018310</name>
</gene>
<dbReference type="Proteomes" id="UP001162156">
    <property type="component" value="Unassembled WGS sequence"/>
</dbReference>
<comment type="caution">
    <text evidence="2">The sequence shown here is derived from an EMBL/GenBank/DDBJ whole genome shotgun (WGS) entry which is preliminary data.</text>
</comment>